<reference evidence="1" key="1">
    <citation type="submission" date="2020-03" db="EMBL/GenBank/DDBJ databases">
        <title>A transcriptome and proteome of the tick Rhipicephalus microplus shaped by the genetic composition of its hosts and developmental stage.</title>
        <authorList>
            <person name="Garcia G.R."/>
            <person name="Ribeiro J.M.C."/>
            <person name="Maruyama S.R."/>
            <person name="Gardinasse L.G."/>
            <person name="Nelson K."/>
            <person name="Ferreira B.R."/>
            <person name="Andrade T.G."/>
            <person name="Santos I.K.F.M."/>
        </authorList>
    </citation>
    <scope>NUCLEOTIDE SEQUENCE</scope>
    <source>
        <strain evidence="1">NSGR</strain>
        <tissue evidence="1">Salivary glands</tissue>
    </source>
</reference>
<sequence length="123" mass="13450">MTGQEALRTLVARNSCAGLRSVQCSSCHKASQFGSRCRSTVRQIPGTKAPQGIDEFYFVRKFESPSHFSHPCCNNRLQKLHAEQSPCLEHSRANVMKTEHKDAASGDVGSSPKNISAEICTLA</sequence>
<protein>
    <submittedName>
        <fullName evidence="1">Uncharacterized protein</fullName>
    </submittedName>
</protein>
<organism evidence="1">
    <name type="scientific">Rhipicephalus microplus</name>
    <name type="common">Cattle tick</name>
    <name type="synonym">Boophilus microplus</name>
    <dbReference type="NCBI Taxonomy" id="6941"/>
    <lineage>
        <taxon>Eukaryota</taxon>
        <taxon>Metazoa</taxon>
        <taxon>Ecdysozoa</taxon>
        <taxon>Arthropoda</taxon>
        <taxon>Chelicerata</taxon>
        <taxon>Arachnida</taxon>
        <taxon>Acari</taxon>
        <taxon>Parasitiformes</taxon>
        <taxon>Ixodida</taxon>
        <taxon>Ixodoidea</taxon>
        <taxon>Ixodidae</taxon>
        <taxon>Rhipicephalinae</taxon>
        <taxon>Rhipicephalus</taxon>
        <taxon>Boophilus</taxon>
    </lineage>
</organism>
<evidence type="ECO:0000313" key="1">
    <source>
        <dbReference type="EMBL" id="NIE49729.1"/>
    </source>
</evidence>
<dbReference type="AlphaFoldDB" id="A0A6G5AFY9"/>
<dbReference type="EMBL" id="GIKN01007456">
    <property type="protein sequence ID" value="NIE49729.1"/>
    <property type="molecule type" value="Transcribed_RNA"/>
</dbReference>
<name>A0A6G5AFY9_RHIMP</name>
<proteinExistence type="predicted"/>
<accession>A0A6G5AFY9</accession>